<dbReference type="KEGG" id="cprv:CYPRO_0560"/>
<dbReference type="EMBL" id="CP027806">
    <property type="protein sequence ID" value="AXI99844.1"/>
    <property type="molecule type" value="Genomic_DNA"/>
</dbReference>
<comment type="cofactor">
    <cofactor evidence="1">
        <name>Mg(2+)</name>
        <dbReference type="ChEBI" id="CHEBI:18420"/>
    </cofactor>
</comment>
<keyword evidence="10" id="KW-0235">DNA replication</keyword>
<evidence type="ECO:0000256" key="11">
    <source>
        <dbReference type="ARBA" id="ARBA00022763"/>
    </source>
</evidence>
<evidence type="ECO:0000256" key="15">
    <source>
        <dbReference type="ARBA" id="ARBA00023204"/>
    </source>
</evidence>
<feature type="domain" description="Polymerase/histidinol phosphatase N-terminal" evidence="23">
    <location>
        <begin position="352"/>
        <end position="435"/>
    </location>
</feature>
<dbReference type="CDD" id="cd07436">
    <property type="entry name" value="PHP_PolX"/>
    <property type="match status" value="1"/>
</dbReference>
<dbReference type="SUPFAM" id="SSF81301">
    <property type="entry name" value="Nucleotidyltransferase"/>
    <property type="match status" value="1"/>
</dbReference>
<dbReference type="InterPro" id="IPR003141">
    <property type="entry name" value="Pol/His_phosphatase_N"/>
</dbReference>
<dbReference type="GO" id="GO:0003887">
    <property type="term" value="F:DNA-directed DNA polymerase activity"/>
    <property type="evidence" value="ECO:0007669"/>
    <property type="project" value="UniProtKB-KW"/>
</dbReference>
<dbReference type="FunFam" id="3.20.20.140:FF:000047">
    <property type="entry name" value="PHP domain-containing protein"/>
    <property type="match status" value="1"/>
</dbReference>
<keyword evidence="14" id="KW-0915">Sodium</keyword>
<dbReference type="InterPro" id="IPR050243">
    <property type="entry name" value="PHP_phosphatase"/>
</dbReference>
<dbReference type="AlphaFoldDB" id="A0A345UH93"/>
<dbReference type="InterPro" id="IPR037160">
    <property type="entry name" value="DNA_Pol_thumb_sf"/>
</dbReference>
<dbReference type="InterPro" id="IPR002054">
    <property type="entry name" value="DNA-dir_DNA_pol_X"/>
</dbReference>
<sequence>MPSLDNKTIAGLLEETAVYMRLAGVNDFKAIAFDRAARTIETLENSIEPLITEKKLTDIKGIGKSIAQDLYAYAETGAIPVLEELKEQVPESLVAWLNISGLGPKKIYKIHKALGISTIEELQEKCADGSVAKLSGMGAKSAEKILKSIEWMQQFSERCRLDEATEIAQRFYDDLKSVKGVQEISIAGSLRRSAETIGDIDILIAAEKADTAAIFETFLAHESVLEVLGQGDTKASVRTKEGRQVDVRIVGQKEFPAALMYFTGSKEHNVVMRQRARDQKLTLNEYGLFHMDGAGNTDFERPVETGSEADIYKELGLSFVPPELREDRGEFAFFEKHKLDDANLPEVSDIRGVLHAHSTWSDGKYSIREMAEACMAKGFEYLGLTDHSRTAAYAGGLTIERVKKQWEEIDALNSEFANNGKNFRIFKGIESDMLPDGSLDYPDDILAGFDFVIASLHASLDMAPEKMLERYLRAIENPYTRIVGHPTARLLLKRDGSKVDLNKMIEAAAAHNTAIEINASPWRLDIDWRYGQKAKKEGLMTAICPDAHDIEGIDDTAYGVAIARKGWFSKDRILNTMSAAELQQWFDNR</sequence>
<feature type="domain" description="Helix-hairpin-helix DNA-binding motif class 1" evidence="22">
    <location>
        <begin position="54"/>
        <end position="73"/>
    </location>
</feature>
<dbReference type="GO" id="GO:0003677">
    <property type="term" value="F:DNA binding"/>
    <property type="evidence" value="ECO:0007669"/>
    <property type="project" value="InterPro"/>
</dbReference>
<evidence type="ECO:0000256" key="3">
    <source>
        <dbReference type="ARBA" id="ARBA00012417"/>
    </source>
</evidence>
<dbReference type="SMART" id="SM00483">
    <property type="entry name" value="POLXc"/>
    <property type="match status" value="1"/>
</dbReference>
<evidence type="ECO:0000256" key="8">
    <source>
        <dbReference type="ARBA" id="ARBA00022679"/>
    </source>
</evidence>
<evidence type="ECO:0000313" key="26">
    <source>
        <dbReference type="Proteomes" id="UP000254808"/>
    </source>
</evidence>
<evidence type="ECO:0000256" key="20">
    <source>
        <dbReference type="ARBA" id="ARBA00045548"/>
    </source>
</evidence>
<comment type="function">
    <text evidence="20">Repair polymerase that plays a key role in base-excision repair. During this process, the damaged base is excised by specific DNA glycosylases, the DNA backbone is nicked at the abasic site by an apurinic/apyrimidic (AP) endonuclease, and POLB removes 5'-deoxyribose-phosphate from the preincised AP site acting as a 5'-deoxyribose-phosphate lyase (5'-dRP lyase); through its DNA polymerase activity, it adds one nucleotide to the 3' end of the arising single-nucleotide gap. Conducts 'gap-filling' DNA synthesis in a stepwise distributive fashion rather than in a processive fashion as for other DNA polymerases. It is also able to cleave sugar-phosphate bonds 3' to an intact AP site, acting as an AP lyase.</text>
</comment>
<evidence type="ECO:0000259" key="23">
    <source>
        <dbReference type="SMART" id="SM00481"/>
    </source>
</evidence>
<evidence type="ECO:0000259" key="22">
    <source>
        <dbReference type="SMART" id="SM00278"/>
    </source>
</evidence>
<evidence type="ECO:0000256" key="5">
    <source>
        <dbReference type="ARBA" id="ARBA00020020"/>
    </source>
</evidence>
<proteinExistence type="predicted"/>
<feature type="domain" description="Helix-hairpin-helix DNA-binding motif class 1" evidence="22">
    <location>
        <begin position="129"/>
        <end position="148"/>
    </location>
</feature>
<dbReference type="PANTHER" id="PTHR36928:SF1">
    <property type="entry name" value="PHOSPHATASE YCDX-RELATED"/>
    <property type="match status" value="1"/>
</dbReference>
<dbReference type="GO" id="GO:0042578">
    <property type="term" value="F:phosphoric ester hydrolase activity"/>
    <property type="evidence" value="ECO:0007669"/>
    <property type="project" value="TreeGrafter"/>
</dbReference>
<dbReference type="InterPro" id="IPR047967">
    <property type="entry name" value="PolX_PHP"/>
</dbReference>
<dbReference type="InterPro" id="IPR028207">
    <property type="entry name" value="DNA_pol_B_palm_palm"/>
</dbReference>
<dbReference type="OrthoDB" id="9808747at2"/>
<keyword evidence="7" id="KW-0237">DNA synthesis</keyword>
<organism evidence="25 26">
    <name type="scientific">Cyclonatronum proteinivorum</name>
    <dbReference type="NCBI Taxonomy" id="1457365"/>
    <lineage>
        <taxon>Bacteria</taxon>
        <taxon>Pseudomonadati</taxon>
        <taxon>Balneolota</taxon>
        <taxon>Balneolia</taxon>
        <taxon>Balneolales</taxon>
        <taxon>Cyclonatronaceae</taxon>
        <taxon>Cyclonatronum</taxon>
    </lineage>
</organism>
<accession>A0A345UH93</accession>
<dbReference type="SUPFAM" id="SSF89550">
    <property type="entry name" value="PHP domain-like"/>
    <property type="match status" value="1"/>
</dbReference>
<dbReference type="Gene3D" id="1.10.150.20">
    <property type="entry name" value="5' to 3' exonuclease, C-terminal subdomain"/>
    <property type="match status" value="1"/>
</dbReference>
<dbReference type="GO" id="GO:0140078">
    <property type="term" value="F:class I DNA-(apurinic or apyrimidinic site) endonuclease activity"/>
    <property type="evidence" value="ECO:0007669"/>
    <property type="project" value="UniProtKB-EC"/>
</dbReference>
<gene>
    <name evidence="25" type="ORF">CYPRO_0560</name>
</gene>
<comment type="catalytic activity">
    <reaction evidence="18">
        <text>2'-deoxyribonucleotide-(2'-deoxyribose 5'-phosphate)-2'-deoxyribonucleotide-DNA = a 3'-end 2'-deoxyribonucleotide-(2,3-dehydro-2,3-deoxyribose 5'-phosphate)-DNA + a 5'-end 5'-phospho-2'-deoxyribonucleoside-DNA + H(+)</text>
        <dbReference type="Rhea" id="RHEA:66592"/>
        <dbReference type="Rhea" id="RHEA-COMP:13180"/>
        <dbReference type="Rhea" id="RHEA-COMP:16897"/>
        <dbReference type="Rhea" id="RHEA-COMP:17067"/>
        <dbReference type="ChEBI" id="CHEBI:15378"/>
        <dbReference type="ChEBI" id="CHEBI:136412"/>
        <dbReference type="ChEBI" id="CHEBI:157695"/>
        <dbReference type="ChEBI" id="CHEBI:167181"/>
        <dbReference type="EC" id="4.2.99.18"/>
    </reaction>
</comment>
<dbReference type="SMART" id="SM00481">
    <property type="entry name" value="POLIIIAc"/>
    <property type="match status" value="1"/>
</dbReference>
<dbReference type="InterPro" id="IPR043519">
    <property type="entry name" value="NT_sf"/>
</dbReference>
<evidence type="ECO:0000256" key="13">
    <source>
        <dbReference type="ARBA" id="ARBA00022932"/>
    </source>
</evidence>
<dbReference type="Proteomes" id="UP000254808">
    <property type="component" value="Chromosome"/>
</dbReference>
<dbReference type="GO" id="GO:0005829">
    <property type="term" value="C:cytosol"/>
    <property type="evidence" value="ECO:0007669"/>
    <property type="project" value="TreeGrafter"/>
</dbReference>
<evidence type="ECO:0000313" key="25">
    <source>
        <dbReference type="EMBL" id="AXI99844.1"/>
    </source>
</evidence>
<evidence type="ECO:0000256" key="19">
    <source>
        <dbReference type="ARBA" id="ARBA00044678"/>
    </source>
</evidence>
<dbReference type="Pfam" id="PF14520">
    <property type="entry name" value="HHH_5"/>
    <property type="match status" value="1"/>
</dbReference>
<dbReference type="Gene3D" id="3.30.210.10">
    <property type="entry name" value="DNA polymerase, thumb domain"/>
    <property type="match status" value="1"/>
</dbReference>
<dbReference type="RefSeq" id="WP_114983177.1">
    <property type="nucleotide sequence ID" value="NZ_CP027806.1"/>
</dbReference>
<feature type="domain" description="DNA-directed DNA polymerase X" evidence="24">
    <location>
        <begin position="3"/>
        <end position="326"/>
    </location>
</feature>
<dbReference type="Pfam" id="PF14791">
    <property type="entry name" value="DNA_pol_B_thumb"/>
    <property type="match status" value="1"/>
</dbReference>
<dbReference type="InterPro" id="IPR003583">
    <property type="entry name" value="Hlx-hairpin-Hlx_DNA-bd_motif"/>
</dbReference>
<evidence type="ECO:0000256" key="9">
    <source>
        <dbReference type="ARBA" id="ARBA00022695"/>
    </source>
</evidence>
<evidence type="ECO:0000256" key="7">
    <source>
        <dbReference type="ARBA" id="ARBA00022634"/>
    </source>
</evidence>
<dbReference type="GO" id="GO:0006281">
    <property type="term" value="P:DNA repair"/>
    <property type="evidence" value="ECO:0007669"/>
    <property type="project" value="UniProtKB-KW"/>
</dbReference>
<evidence type="ECO:0000256" key="14">
    <source>
        <dbReference type="ARBA" id="ARBA00023053"/>
    </source>
</evidence>
<dbReference type="GO" id="GO:0008270">
    <property type="term" value="F:zinc ion binding"/>
    <property type="evidence" value="ECO:0007669"/>
    <property type="project" value="TreeGrafter"/>
</dbReference>
<evidence type="ECO:0000256" key="21">
    <source>
        <dbReference type="ARBA" id="ARBA00049244"/>
    </source>
</evidence>
<dbReference type="PRINTS" id="PR00870">
    <property type="entry name" value="DNAPOLXBETA"/>
</dbReference>
<evidence type="ECO:0000256" key="18">
    <source>
        <dbReference type="ARBA" id="ARBA00044632"/>
    </source>
</evidence>
<name>A0A345UH93_9BACT</name>
<evidence type="ECO:0000256" key="10">
    <source>
        <dbReference type="ARBA" id="ARBA00022705"/>
    </source>
</evidence>
<evidence type="ECO:0000256" key="12">
    <source>
        <dbReference type="ARBA" id="ARBA00022843"/>
    </source>
</evidence>
<evidence type="ECO:0000256" key="16">
    <source>
        <dbReference type="ARBA" id="ARBA00035717"/>
    </source>
</evidence>
<dbReference type="SMART" id="SM00278">
    <property type="entry name" value="HhH1"/>
    <property type="match status" value="2"/>
</dbReference>
<evidence type="ECO:0000256" key="1">
    <source>
        <dbReference type="ARBA" id="ARBA00001946"/>
    </source>
</evidence>
<comment type="subcellular location">
    <subcellularLocation>
        <location evidence="2">Cytoplasm</location>
    </subcellularLocation>
</comment>
<keyword evidence="13" id="KW-0239">DNA-directed DNA polymerase</keyword>
<keyword evidence="15" id="KW-0234">DNA repair</keyword>
<keyword evidence="9" id="KW-0548">Nucleotidyltransferase</keyword>
<keyword evidence="26" id="KW-1185">Reference proteome</keyword>
<keyword evidence="8" id="KW-0808">Transferase</keyword>
<dbReference type="InterPro" id="IPR016195">
    <property type="entry name" value="Pol/histidinol_Pase-like"/>
</dbReference>
<dbReference type="InterPro" id="IPR004013">
    <property type="entry name" value="PHP_dom"/>
</dbReference>
<reference evidence="25 26" key="1">
    <citation type="submission" date="2018-03" db="EMBL/GenBank/DDBJ databases">
        <title>Phenotypic and genomic properties of Cyclonatronum proteinivorum gen. nov., sp. nov., a haloalkaliphilic bacteroidete from soda lakes possessing Na+-translocating rhodopsin.</title>
        <authorList>
            <person name="Toshchakov S.V."/>
            <person name="Korzhenkov A."/>
            <person name="Samarov N.I."/>
            <person name="Kublanov I.V."/>
            <person name="Muntyan M.S."/>
            <person name="Sorokin D.Y."/>
        </authorList>
    </citation>
    <scope>NUCLEOTIDE SEQUENCE [LARGE SCALE GENOMIC DNA]</scope>
    <source>
        <strain evidence="25 26">Omega</strain>
    </source>
</reference>
<comment type="catalytic activity">
    <reaction evidence="19">
        <text>a 5'-end 2'-deoxyribose-2'-deoxyribonucleotide-DNA = (2E,4S)-4-hydroxypenten-2-al-5-phosphate + a 5'-end 5'-phospho-2'-deoxyribonucleoside-DNA + H(+)</text>
        <dbReference type="Rhea" id="RHEA:76255"/>
        <dbReference type="Rhea" id="RHEA-COMP:13180"/>
        <dbReference type="Rhea" id="RHEA-COMP:18657"/>
        <dbReference type="ChEBI" id="CHEBI:15378"/>
        <dbReference type="ChEBI" id="CHEBI:136412"/>
        <dbReference type="ChEBI" id="CHEBI:195194"/>
        <dbReference type="ChEBI" id="CHEBI:195195"/>
    </reaction>
</comment>
<keyword evidence="12" id="KW-0832">Ubl conjugation</keyword>
<dbReference type="PANTHER" id="PTHR36928">
    <property type="entry name" value="PHOSPHATASE YCDX-RELATED"/>
    <property type="match status" value="1"/>
</dbReference>
<dbReference type="EC" id="4.2.99.18" evidence="4"/>
<dbReference type="Pfam" id="PF02811">
    <property type="entry name" value="PHP"/>
    <property type="match status" value="1"/>
</dbReference>
<dbReference type="InterPro" id="IPR010996">
    <property type="entry name" value="HHH_MUS81"/>
</dbReference>
<dbReference type="Gene3D" id="3.30.460.10">
    <property type="entry name" value="Beta Polymerase, domain 2"/>
    <property type="match status" value="1"/>
</dbReference>
<protein>
    <recommendedName>
        <fullName evidence="5">DNA polymerase beta</fullName>
        <ecNumber evidence="3">2.7.7.7</ecNumber>
        <ecNumber evidence="4">4.2.99.18</ecNumber>
    </recommendedName>
    <alternativeName>
        <fullName evidence="16">5'-deoxyribose-phosphate lyase</fullName>
    </alternativeName>
    <alternativeName>
        <fullName evidence="17">AP lyase</fullName>
    </alternativeName>
</protein>
<evidence type="ECO:0000256" key="2">
    <source>
        <dbReference type="ARBA" id="ARBA00004496"/>
    </source>
</evidence>
<keyword evidence="6" id="KW-0488">Methylation</keyword>
<dbReference type="PIRSF" id="PIRSF005047">
    <property type="entry name" value="UCP005047_YshC"/>
    <property type="match status" value="1"/>
</dbReference>
<evidence type="ECO:0000259" key="24">
    <source>
        <dbReference type="SMART" id="SM00483"/>
    </source>
</evidence>
<evidence type="ECO:0000256" key="4">
    <source>
        <dbReference type="ARBA" id="ARBA00012720"/>
    </source>
</evidence>
<dbReference type="InterPro" id="IPR029398">
    <property type="entry name" value="PolB_thumb"/>
</dbReference>
<dbReference type="Gene3D" id="1.10.150.110">
    <property type="entry name" value="DNA polymerase beta, N-terminal domain-like"/>
    <property type="match status" value="1"/>
</dbReference>
<dbReference type="InterPro" id="IPR022311">
    <property type="entry name" value="PolX-like"/>
</dbReference>
<evidence type="ECO:0000256" key="17">
    <source>
        <dbReference type="ARBA" id="ARBA00035726"/>
    </source>
</evidence>
<dbReference type="NCBIfam" id="NF006375">
    <property type="entry name" value="PRK08609.1"/>
    <property type="match status" value="1"/>
</dbReference>
<keyword evidence="11" id="KW-0227">DNA damage</keyword>
<dbReference type="Gene3D" id="3.20.20.140">
    <property type="entry name" value="Metal-dependent hydrolases"/>
    <property type="match status" value="1"/>
</dbReference>
<dbReference type="Pfam" id="PF14716">
    <property type="entry name" value="HHH_8"/>
    <property type="match status" value="1"/>
</dbReference>
<dbReference type="CDD" id="cd00141">
    <property type="entry name" value="NT_POLXc"/>
    <property type="match status" value="1"/>
</dbReference>
<dbReference type="SUPFAM" id="SSF47802">
    <property type="entry name" value="DNA polymerase beta, N-terminal domain-like"/>
    <property type="match status" value="1"/>
</dbReference>
<evidence type="ECO:0000256" key="6">
    <source>
        <dbReference type="ARBA" id="ARBA00022481"/>
    </source>
</evidence>
<dbReference type="Pfam" id="PF14792">
    <property type="entry name" value="DNA_pol_B_palm"/>
    <property type="match status" value="1"/>
</dbReference>
<dbReference type="EC" id="2.7.7.7" evidence="3"/>
<comment type="catalytic activity">
    <reaction evidence="21">
        <text>DNA(n) + a 2'-deoxyribonucleoside 5'-triphosphate = DNA(n+1) + diphosphate</text>
        <dbReference type="Rhea" id="RHEA:22508"/>
        <dbReference type="Rhea" id="RHEA-COMP:17339"/>
        <dbReference type="Rhea" id="RHEA-COMP:17340"/>
        <dbReference type="ChEBI" id="CHEBI:33019"/>
        <dbReference type="ChEBI" id="CHEBI:61560"/>
        <dbReference type="ChEBI" id="CHEBI:173112"/>
        <dbReference type="EC" id="2.7.7.7"/>
    </reaction>
</comment>
<dbReference type="InterPro" id="IPR002008">
    <property type="entry name" value="DNA_pol_X_beta-like"/>
</dbReference>
<dbReference type="InterPro" id="IPR027421">
    <property type="entry name" value="DNA_pol_lamdba_lyase_dom_sf"/>
</dbReference>